<evidence type="ECO:0000313" key="2">
    <source>
        <dbReference type="Proteomes" id="UP000001485"/>
    </source>
</evidence>
<dbReference type="KEGG" id="eic:NT01EI_1802"/>
<organism evidence="1 2">
    <name type="scientific">Edwardsiella ictaluri (strain 93-146)</name>
    <dbReference type="NCBI Taxonomy" id="634503"/>
    <lineage>
        <taxon>Bacteria</taxon>
        <taxon>Pseudomonadati</taxon>
        <taxon>Pseudomonadota</taxon>
        <taxon>Gammaproteobacteria</taxon>
        <taxon>Enterobacterales</taxon>
        <taxon>Hafniaceae</taxon>
        <taxon>Edwardsiella</taxon>
    </lineage>
</organism>
<name>C5BFL6_EDWI9</name>
<dbReference type="HOGENOM" id="CLU_3250691_0_0_6"/>
<sequence length="42" mass="4902">MTDFHFYLVMLSNTRRAQAQALGRSRVLMRILTQSLQGFNTK</sequence>
<dbReference type="EMBL" id="CP001600">
    <property type="protein sequence ID" value="ACR68979.1"/>
    <property type="molecule type" value="Genomic_DNA"/>
</dbReference>
<reference evidence="2" key="1">
    <citation type="submission" date="2009-03" db="EMBL/GenBank/DDBJ databases">
        <title>Complete genome sequence of Edwardsiella ictaluri 93-146.</title>
        <authorList>
            <person name="Williams M.L."/>
            <person name="Gillaspy A.F."/>
            <person name="Dyer D.W."/>
            <person name="Thune R.L."/>
            <person name="Waldbieser G.C."/>
            <person name="Schuster S.C."/>
            <person name="Gipson J."/>
            <person name="Zaitshik J."/>
            <person name="Landry C."/>
            <person name="Lawrence M.L."/>
        </authorList>
    </citation>
    <scope>NUCLEOTIDE SEQUENCE [LARGE SCALE GENOMIC DNA]</scope>
    <source>
        <strain evidence="2">93-146</strain>
    </source>
</reference>
<proteinExistence type="predicted"/>
<accession>C5BFL6</accession>
<dbReference type="Proteomes" id="UP000001485">
    <property type="component" value="Chromosome"/>
</dbReference>
<dbReference type="AlphaFoldDB" id="C5BFL6"/>
<gene>
    <name evidence="1" type="ordered locus">NT01EI_1802</name>
</gene>
<evidence type="ECO:0000313" key="1">
    <source>
        <dbReference type="EMBL" id="ACR68979.1"/>
    </source>
</evidence>
<protein>
    <submittedName>
        <fullName evidence="1">Uncharacterized protein</fullName>
    </submittedName>
</protein>
<reference evidence="1 2" key="2">
    <citation type="journal article" date="2012" name="J. Bacteriol.">
        <title>Genome Sequence of Edwardsiella ictaluri 93-146, a Strain Associated with a Natural Channel Catfish Outbreak of Enteric Septicemia of Catfish.</title>
        <authorList>
            <person name="Williams M.L."/>
            <person name="Gillaspy A.F."/>
            <person name="Dyer D.W."/>
            <person name="Thune R.L."/>
            <person name="Waldbieser G.C."/>
            <person name="Schuster S.C."/>
            <person name="Gipson J."/>
            <person name="Zaitshik J."/>
            <person name="Landry C."/>
            <person name="Banes M.M."/>
            <person name="Lawrence M.L."/>
        </authorList>
    </citation>
    <scope>NUCLEOTIDE SEQUENCE [LARGE SCALE GENOMIC DNA]</scope>
    <source>
        <strain evidence="1 2">93-146</strain>
    </source>
</reference>